<protein>
    <recommendedName>
        <fullName evidence="7">Trehalose-6-phosphate synthase</fullName>
        <ecNumber evidence="5">2.4.1.15</ecNumber>
        <ecNumber evidence="6">2.4.1.347</ecNumber>
    </recommendedName>
    <alternativeName>
        <fullName evidence="10">Alpha,alpha-trehalose-phosphate synthase [UDP-forming]</fullName>
    </alternativeName>
    <alternativeName>
        <fullName evidence="11">Osmoregulatory trehalose synthesis protein A</fullName>
    </alternativeName>
</protein>
<comment type="subunit">
    <text evidence="4">Homotetramer.</text>
</comment>
<dbReference type="PANTHER" id="PTHR10788:SF106">
    <property type="entry name" value="BCDNA.GH08860"/>
    <property type="match status" value="1"/>
</dbReference>
<keyword evidence="17" id="KW-1185">Reference proteome</keyword>
<evidence type="ECO:0000256" key="3">
    <source>
        <dbReference type="ARBA" id="ARBA00008799"/>
    </source>
</evidence>
<keyword evidence="9" id="KW-0808">Transferase</keyword>
<dbReference type="Gene3D" id="3.40.50.2000">
    <property type="entry name" value="Glycogen Phosphorylase B"/>
    <property type="match status" value="2"/>
</dbReference>
<evidence type="ECO:0000256" key="10">
    <source>
        <dbReference type="ARBA" id="ARBA00030365"/>
    </source>
</evidence>
<dbReference type="OrthoDB" id="9761633at2"/>
<evidence type="ECO:0000313" key="17">
    <source>
        <dbReference type="Proteomes" id="UP000186438"/>
    </source>
</evidence>
<dbReference type="GO" id="GO:0003825">
    <property type="term" value="F:alpha,alpha-trehalose-phosphate synthase (UDP-forming) activity"/>
    <property type="evidence" value="ECO:0007669"/>
    <property type="project" value="UniProtKB-EC"/>
</dbReference>
<name>A0A1Q4I0P8_9MYCO</name>
<comment type="caution">
    <text evidence="16">The sequence shown here is derived from an EMBL/GenBank/DDBJ whole genome shotgun (WGS) entry which is preliminary data.</text>
</comment>
<dbReference type="EC" id="2.4.1.15" evidence="5"/>
<comment type="catalytic activity">
    <reaction evidence="15">
        <text>TDP-alpha-D-glucose + D-glucose 6-phosphate = 5-methyl-UDP + alpha,alpha-trehalose 6-phosphate + H(+)</text>
        <dbReference type="Rhea" id="RHEA:53888"/>
        <dbReference type="ChEBI" id="CHEBI:15378"/>
        <dbReference type="ChEBI" id="CHEBI:58429"/>
        <dbReference type="ChEBI" id="CHEBI:61417"/>
        <dbReference type="ChEBI" id="CHEBI:61548"/>
        <dbReference type="ChEBI" id="CHEBI:137931"/>
    </reaction>
</comment>
<dbReference type="FunFam" id="3.40.50.2000:FF:000102">
    <property type="entry name" value="Trehalose-6-phosphate synthase"/>
    <property type="match status" value="1"/>
</dbReference>
<proteinExistence type="inferred from homology"/>
<gene>
    <name evidence="16" type="ORF">BRW65_02975</name>
</gene>
<evidence type="ECO:0000256" key="8">
    <source>
        <dbReference type="ARBA" id="ARBA00022676"/>
    </source>
</evidence>
<dbReference type="EC" id="2.4.1.347" evidence="6"/>
<dbReference type="STRING" id="53378.BRW65_02975"/>
<dbReference type="AlphaFoldDB" id="A0A1Q4I0P8"/>
<evidence type="ECO:0000256" key="14">
    <source>
        <dbReference type="ARBA" id="ARBA00048311"/>
    </source>
</evidence>
<dbReference type="SUPFAM" id="SSF53756">
    <property type="entry name" value="UDP-Glycosyltransferase/glycogen phosphorylase"/>
    <property type="match status" value="1"/>
</dbReference>
<dbReference type="InterPro" id="IPR001830">
    <property type="entry name" value="Glyco_trans_20"/>
</dbReference>
<evidence type="ECO:0000256" key="2">
    <source>
        <dbReference type="ARBA" id="ARBA00005199"/>
    </source>
</evidence>
<comment type="catalytic activity">
    <reaction evidence="14">
        <text>ADP-alpha-D-glucose + D-glucose 6-phosphate = alpha,alpha-trehalose 6-phosphate + ADP + H(+)</text>
        <dbReference type="Rhea" id="RHEA:53880"/>
        <dbReference type="ChEBI" id="CHEBI:15378"/>
        <dbReference type="ChEBI" id="CHEBI:57498"/>
        <dbReference type="ChEBI" id="CHEBI:58429"/>
        <dbReference type="ChEBI" id="CHEBI:61548"/>
        <dbReference type="ChEBI" id="CHEBI:456216"/>
        <dbReference type="EC" id="2.4.1.347"/>
    </reaction>
</comment>
<reference evidence="16 17" key="1">
    <citation type="submission" date="2016-11" db="EMBL/GenBank/DDBJ databases">
        <title>Genome sequences of unsequenced Mycobacteria.</title>
        <authorList>
            <person name="Greninger A.L."/>
            <person name="Fang F."/>
            <person name="Jerome K.R."/>
        </authorList>
    </citation>
    <scope>NUCLEOTIDE SEQUENCE [LARGE SCALE GENOMIC DNA]</scope>
    <source>
        <strain evidence="16 17">M11</strain>
    </source>
</reference>
<evidence type="ECO:0000256" key="7">
    <source>
        <dbReference type="ARBA" id="ARBA00018539"/>
    </source>
</evidence>
<comment type="catalytic activity">
    <reaction evidence="13">
        <text>D-glucose 6-phosphate + UDP-alpha-D-glucose = alpha,alpha-trehalose 6-phosphate + UDP + H(+)</text>
        <dbReference type="Rhea" id="RHEA:18889"/>
        <dbReference type="ChEBI" id="CHEBI:15378"/>
        <dbReference type="ChEBI" id="CHEBI:58223"/>
        <dbReference type="ChEBI" id="CHEBI:58429"/>
        <dbReference type="ChEBI" id="CHEBI:58885"/>
        <dbReference type="ChEBI" id="CHEBI:61548"/>
        <dbReference type="EC" id="2.4.1.15"/>
    </reaction>
</comment>
<evidence type="ECO:0000256" key="11">
    <source>
        <dbReference type="ARBA" id="ARBA00030943"/>
    </source>
</evidence>
<evidence type="ECO:0000256" key="6">
    <source>
        <dbReference type="ARBA" id="ARBA00012842"/>
    </source>
</evidence>
<organism evidence="16 17">
    <name type="scientific">Mycobacterium paraffinicum</name>
    <dbReference type="NCBI Taxonomy" id="53378"/>
    <lineage>
        <taxon>Bacteria</taxon>
        <taxon>Bacillati</taxon>
        <taxon>Actinomycetota</taxon>
        <taxon>Actinomycetes</taxon>
        <taxon>Mycobacteriales</taxon>
        <taxon>Mycobacteriaceae</taxon>
        <taxon>Mycobacterium</taxon>
    </lineage>
</organism>
<dbReference type="PANTHER" id="PTHR10788">
    <property type="entry name" value="TREHALOSE-6-PHOSPHATE SYNTHASE"/>
    <property type="match status" value="1"/>
</dbReference>
<dbReference type="EMBL" id="MPNT01000002">
    <property type="protein sequence ID" value="OJZ75532.1"/>
    <property type="molecule type" value="Genomic_DNA"/>
</dbReference>
<evidence type="ECO:0000256" key="4">
    <source>
        <dbReference type="ARBA" id="ARBA00011881"/>
    </source>
</evidence>
<dbReference type="GO" id="GO:0005829">
    <property type="term" value="C:cytosol"/>
    <property type="evidence" value="ECO:0007669"/>
    <property type="project" value="TreeGrafter"/>
</dbReference>
<dbReference type="Pfam" id="PF00982">
    <property type="entry name" value="Glyco_transf_20"/>
    <property type="match status" value="1"/>
</dbReference>
<sequence length="488" mass="55061">MAPGARHDSTFGNSDFVVVANRLPVDQERLPDGTRAWKRSPGGLVTALEPLLRRRRGAWVGWSGVAEEETDFDDEPIVQEDLELRPVRLSADDIAQYYEGFSNATLWPLYHDVIVKPIYHREWWERYVEVNRRFAEATSRAAAQGATVWVQDYQLQLVPKMLRQLRPDLTIGFFLHIPFPPVELFMQLPWRTEIVEGLLGADLVGFHLAGGAQNFLILSRRLIGANTSRGSVGVRSRFGEVDLGSRVVRVGAFPISIDSGSLDQAARDREVRRRAREIRAELGNPRKVLLGVDRLDYTKGIDVRLKAFSELLAEGRAKRDDTVLVQLATPSRERVESYQILRNDIERQVGHINGEYAEVGHPVVHYLHRPVPRNELIAFFVAADVMLVTPLRDGMNLVAKEYVACRSDLGGALVLSEFTGAAAELRQAYLVNPHDLDGVKDAIEAALNQNAEEGRRRMRSMRRQVLAHDVDRWARSFLDALANPREAE</sequence>
<accession>A0A1Q4I0P8</accession>
<dbReference type="RefSeq" id="WP_073871177.1">
    <property type="nucleotide sequence ID" value="NZ_MPNT01000002.1"/>
</dbReference>
<comment type="similarity">
    <text evidence="3">Belongs to the glycosyltransferase 20 family.</text>
</comment>
<evidence type="ECO:0000256" key="15">
    <source>
        <dbReference type="ARBA" id="ARBA00093268"/>
    </source>
</evidence>
<evidence type="ECO:0000256" key="13">
    <source>
        <dbReference type="ARBA" id="ARBA00048039"/>
    </source>
</evidence>
<dbReference type="GO" id="GO:0004805">
    <property type="term" value="F:trehalose-phosphatase activity"/>
    <property type="evidence" value="ECO:0007669"/>
    <property type="project" value="TreeGrafter"/>
</dbReference>
<evidence type="ECO:0000256" key="12">
    <source>
        <dbReference type="ARBA" id="ARBA00047452"/>
    </source>
</evidence>
<dbReference type="Proteomes" id="UP000186438">
    <property type="component" value="Unassembled WGS sequence"/>
</dbReference>
<evidence type="ECO:0000256" key="9">
    <source>
        <dbReference type="ARBA" id="ARBA00022679"/>
    </source>
</evidence>
<evidence type="ECO:0000256" key="5">
    <source>
        <dbReference type="ARBA" id="ARBA00012538"/>
    </source>
</evidence>
<comment type="catalytic activity">
    <reaction evidence="1">
        <text>CDP-alpha-D-glucose + D-glucose 6-phosphate = alpha,alpha-trehalose 6-phosphate + CDP + H(+)</text>
        <dbReference type="Rhea" id="RHEA:53884"/>
        <dbReference type="ChEBI" id="CHEBI:15378"/>
        <dbReference type="ChEBI" id="CHEBI:58069"/>
        <dbReference type="ChEBI" id="CHEBI:58429"/>
        <dbReference type="ChEBI" id="CHEBI:61548"/>
        <dbReference type="ChEBI" id="CHEBI:137927"/>
    </reaction>
</comment>
<dbReference type="CDD" id="cd03788">
    <property type="entry name" value="GT20_TPS"/>
    <property type="match status" value="1"/>
</dbReference>
<dbReference type="GO" id="GO:0005992">
    <property type="term" value="P:trehalose biosynthetic process"/>
    <property type="evidence" value="ECO:0007669"/>
    <property type="project" value="InterPro"/>
</dbReference>
<evidence type="ECO:0000313" key="16">
    <source>
        <dbReference type="EMBL" id="OJZ75532.1"/>
    </source>
</evidence>
<evidence type="ECO:0000256" key="1">
    <source>
        <dbReference type="ARBA" id="ARBA00001525"/>
    </source>
</evidence>
<comment type="catalytic activity">
    <reaction evidence="12">
        <text>GDP-alpha-D-glucose + D-glucose 6-phosphate = alpha,alpha-trehalose 6-phosphate + GDP + H(+)</text>
        <dbReference type="Rhea" id="RHEA:14605"/>
        <dbReference type="ChEBI" id="CHEBI:15378"/>
        <dbReference type="ChEBI" id="CHEBI:58189"/>
        <dbReference type="ChEBI" id="CHEBI:58429"/>
        <dbReference type="ChEBI" id="CHEBI:61548"/>
        <dbReference type="ChEBI" id="CHEBI:62230"/>
    </reaction>
</comment>
<comment type="pathway">
    <text evidence="2">Glycan biosynthesis; trehalose biosynthesis.</text>
</comment>
<keyword evidence="8" id="KW-0328">Glycosyltransferase</keyword>